<gene>
    <name evidence="3" type="ORF">P2L57_27350</name>
</gene>
<feature type="domain" description="SnoaL-like" evidence="2">
    <location>
        <begin position="109"/>
        <end position="215"/>
    </location>
</feature>
<dbReference type="CDD" id="cd00531">
    <property type="entry name" value="NTF2_like"/>
    <property type="match status" value="1"/>
</dbReference>
<dbReference type="Pfam" id="PF12680">
    <property type="entry name" value="SnoaL_2"/>
    <property type="match status" value="1"/>
</dbReference>
<evidence type="ECO:0000256" key="1">
    <source>
        <dbReference type="SAM" id="MobiDB-lite"/>
    </source>
</evidence>
<feature type="region of interest" description="Disordered" evidence="1">
    <location>
        <begin position="1"/>
        <end position="46"/>
    </location>
</feature>
<dbReference type="Gene3D" id="3.10.450.50">
    <property type="match status" value="1"/>
</dbReference>
<proteinExistence type="predicted"/>
<accession>A0ABT5Z8B4</accession>
<evidence type="ECO:0000259" key="2">
    <source>
        <dbReference type="Pfam" id="PF12680"/>
    </source>
</evidence>
<dbReference type="InterPro" id="IPR037401">
    <property type="entry name" value="SnoaL-like"/>
</dbReference>
<dbReference type="SUPFAM" id="SSF54427">
    <property type="entry name" value="NTF2-like"/>
    <property type="match status" value="1"/>
</dbReference>
<keyword evidence="4" id="KW-1185">Reference proteome</keyword>
<dbReference type="EMBL" id="JARHTQ010000021">
    <property type="protein sequence ID" value="MDF2259290.1"/>
    <property type="molecule type" value="Genomic_DNA"/>
</dbReference>
<reference evidence="3 4" key="1">
    <citation type="submission" date="2023-03" db="EMBL/GenBank/DDBJ databases">
        <title>Draft genome sequence of type strain Streptomyces ferralitis JCM 14344.</title>
        <authorList>
            <person name="Klaysubun C."/>
            <person name="Duangmal K."/>
        </authorList>
    </citation>
    <scope>NUCLEOTIDE SEQUENCE [LARGE SCALE GENOMIC DNA]</scope>
    <source>
        <strain evidence="3 4">JCM 14344</strain>
    </source>
</reference>
<organism evidence="3 4">
    <name type="scientific">Streptantibioticus ferralitis</name>
    <dbReference type="NCBI Taxonomy" id="236510"/>
    <lineage>
        <taxon>Bacteria</taxon>
        <taxon>Bacillati</taxon>
        <taxon>Actinomycetota</taxon>
        <taxon>Actinomycetes</taxon>
        <taxon>Kitasatosporales</taxon>
        <taxon>Streptomycetaceae</taxon>
        <taxon>Streptantibioticus</taxon>
    </lineage>
</organism>
<protein>
    <submittedName>
        <fullName evidence="3">Nuclear transport factor 2 family protein</fullName>
    </submittedName>
</protein>
<sequence>MIVTPGWAQTIEDDGERAVPHPLVPPGELRRPGDADQQGVHLGDRRIPPYDISILPPLEQHTKRLQQFPASGFRDATHIDPGHGHRIREGDLRRRLDMPQTMTPRQVFERLPDGITKREPDQLPDLYAEDAVVEVLFAIPKPLRLVGRETLRTHFGGAVDRPWELRAQNVVIHETADPEVIVAEYDYKGRITTTGRSFRGANVIVLRVRDGKIVSSRDYHNHLVLAEALGNLPEVVSALSAE</sequence>
<name>A0ABT5Z8B4_9ACTN</name>
<evidence type="ECO:0000313" key="3">
    <source>
        <dbReference type="EMBL" id="MDF2259290.1"/>
    </source>
</evidence>
<dbReference type="Proteomes" id="UP001220022">
    <property type="component" value="Unassembled WGS sequence"/>
</dbReference>
<evidence type="ECO:0000313" key="4">
    <source>
        <dbReference type="Proteomes" id="UP001220022"/>
    </source>
</evidence>
<comment type="caution">
    <text evidence="3">The sequence shown here is derived from an EMBL/GenBank/DDBJ whole genome shotgun (WGS) entry which is preliminary data.</text>
</comment>
<dbReference type="InterPro" id="IPR032710">
    <property type="entry name" value="NTF2-like_dom_sf"/>
</dbReference>